<evidence type="ECO:0000313" key="2">
    <source>
        <dbReference type="EMBL" id="KAF1965817.1"/>
    </source>
</evidence>
<feature type="region of interest" description="Disordered" evidence="1">
    <location>
        <begin position="40"/>
        <end position="93"/>
    </location>
</feature>
<accession>A0A6A5UXM2</accession>
<dbReference type="Proteomes" id="UP000800036">
    <property type="component" value="Unassembled WGS sequence"/>
</dbReference>
<reference evidence="2" key="1">
    <citation type="journal article" date="2020" name="Stud. Mycol.">
        <title>101 Dothideomycetes genomes: a test case for predicting lifestyles and emergence of pathogens.</title>
        <authorList>
            <person name="Haridas S."/>
            <person name="Albert R."/>
            <person name="Binder M."/>
            <person name="Bloem J."/>
            <person name="Labutti K."/>
            <person name="Salamov A."/>
            <person name="Andreopoulos B."/>
            <person name="Baker S."/>
            <person name="Barry K."/>
            <person name="Bills G."/>
            <person name="Bluhm B."/>
            <person name="Cannon C."/>
            <person name="Castanera R."/>
            <person name="Culley D."/>
            <person name="Daum C."/>
            <person name="Ezra D."/>
            <person name="Gonzalez J."/>
            <person name="Henrissat B."/>
            <person name="Kuo A."/>
            <person name="Liang C."/>
            <person name="Lipzen A."/>
            <person name="Lutzoni F."/>
            <person name="Magnuson J."/>
            <person name="Mondo S."/>
            <person name="Nolan M."/>
            <person name="Ohm R."/>
            <person name="Pangilinan J."/>
            <person name="Park H.-J."/>
            <person name="Ramirez L."/>
            <person name="Alfaro M."/>
            <person name="Sun H."/>
            <person name="Tritt A."/>
            <person name="Yoshinaga Y."/>
            <person name="Zwiers L.-H."/>
            <person name="Turgeon B."/>
            <person name="Goodwin S."/>
            <person name="Spatafora J."/>
            <person name="Crous P."/>
            <person name="Grigoriev I."/>
        </authorList>
    </citation>
    <scope>NUCLEOTIDE SEQUENCE</scope>
    <source>
        <strain evidence="2">CBS 107.79</strain>
    </source>
</reference>
<dbReference type="AlphaFoldDB" id="A0A6A5UXM2"/>
<gene>
    <name evidence="2" type="ORF">BU23DRAFT_626756</name>
</gene>
<dbReference type="EMBL" id="ML976755">
    <property type="protein sequence ID" value="KAF1965817.1"/>
    <property type="molecule type" value="Genomic_DNA"/>
</dbReference>
<evidence type="ECO:0000256" key="1">
    <source>
        <dbReference type="SAM" id="MobiDB-lite"/>
    </source>
</evidence>
<evidence type="ECO:0000313" key="3">
    <source>
        <dbReference type="Proteomes" id="UP000800036"/>
    </source>
</evidence>
<feature type="compositionally biased region" description="Pro residues" evidence="1">
    <location>
        <begin position="53"/>
        <end position="70"/>
    </location>
</feature>
<sequence>MAPFYPYITPMATPIFPSANTQCAPIATVAVHNGTYKHHHHHHYHYLGSHSAPPRPHGEPAPPLPPPAPQPGLQNAPAPAPPTGMSETPILPDSPILPLARSVAGVNESHSGVAEKYVRMGTVISGML</sequence>
<organism evidence="2 3">
    <name type="scientific">Bimuria novae-zelandiae CBS 107.79</name>
    <dbReference type="NCBI Taxonomy" id="1447943"/>
    <lineage>
        <taxon>Eukaryota</taxon>
        <taxon>Fungi</taxon>
        <taxon>Dikarya</taxon>
        <taxon>Ascomycota</taxon>
        <taxon>Pezizomycotina</taxon>
        <taxon>Dothideomycetes</taxon>
        <taxon>Pleosporomycetidae</taxon>
        <taxon>Pleosporales</taxon>
        <taxon>Massarineae</taxon>
        <taxon>Didymosphaeriaceae</taxon>
        <taxon>Bimuria</taxon>
    </lineage>
</organism>
<keyword evidence="3" id="KW-1185">Reference proteome</keyword>
<protein>
    <submittedName>
        <fullName evidence="2">Uncharacterized protein</fullName>
    </submittedName>
</protein>
<proteinExistence type="predicted"/>
<name>A0A6A5UXM2_9PLEO</name>